<reference evidence="2 3" key="1">
    <citation type="submission" date="2018-08" db="EMBL/GenBank/DDBJ databases">
        <title>Genome and evolution of the arbuscular mycorrhizal fungus Diversispora epigaea (formerly Glomus versiforme) and its bacterial endosymbionts.</title>
        <authorList>
            <person name="Sun X."/>
            <person name="Fei Z."/>
            <person name="Harrison M."/>
        </authorList>
    </citation>
    <scope>NUCLEOTIDE SEQUENCE [LARGE SCALE GENOMIC DNA]</scope>
    <source>
        <strain evidence="2 3">IT104</strain>
    </source>
</reference>
<feature type="domain" description="AAA-ATPase-like" evidence="1">
    <location>
        <begin position="10"/>
        <end position="106"/>
    </location>
</feature>
<dbReference type="AlphaFoldDB" id="A0A397G6P3"/>
<dbReference type="EMBL" id="PQFF01000570">
    <property type="protein sequence ID" value="RHZ44563.1"/>
    <property type="molecule type" value="Genomic_DNA"/>
</dbReference>
<dbReference type="STRING" id="1348612.A0A397G6P3"/>
<accession>A0A397G6P3</accession>
<organism evidence="2 3">
    <name type="scientific">Diversispora epigaea</name>
    <dbReference type="NCBI Taxonomy" id="1348612"/>
    <lineage>
        <taxon>Eukaryota</taxon>
        <taxon>Fungi</taxon>
        <taxon>Fungi incertae sedis</taxon>
        <taxon>Mucoromycota</taxon>
        <taxon>Glomeromycotina</taxon>
        <taxon>Glomeromycetes</taxon>
        <taxon>Diversisporales</taxon>
        <taxon>Diversisporaceae</taxon>
        <taxon>Diversispora</taxon>
    </lineage>
</organism>
<comment type="caution">
    <text evidence="2">The sequence shown here is derived from an EMBL/GenBank/DDBJ whole genome shotgun (WGS) entry which is preliminary data.</text>
</comment>
<evidence type="ECO:0000259" key="1">
    <source>
        <dbReference type="Pfam" id="PF09820"/>
    </source>
</evidence>
<dbReference type="Pfam" id="PF09820">
    <property type="entry name" value="AAA-ATPase_like"/>
    <property type="match status" value="1"/>
</dbReference>
<dbReference type="PANTHER" id="PTHR34825">
    <property type="entry name" value="CONSERVED PROTEIN, WITH A WEAK D-GALACTARATE DEHYDRATASE/ALTRONATE HYDROLASE DOMAIN"/>
    <property type="match status" value="1"/>
</dbReference>
<dbReference type="Proteomes" id="UP000266861">
    <property type="component" value="Unassembled WGS sequence"/>
</dbReference>
<gene>
    <name evidence="2" type="ORF">Glove_718g2</name>
</gene>
<evidence type="ECO:0000313" key="2">
    <source>
        <dbReference type="EMBL" id="RHZ44563.1"/>
    </source>
</evidence>
<keyword evidence="3" id="KW-1185">Reference proteome</keyword>
<dbReference type="InterPro" id="IPR018631">
    <property type="entry name" value="AAA-ATPase-like_dom"/>
</dbReference>
<dbReference type="OrthoDB" id="5380555at2759"/>
<proteinExistence type="predicted"/>
<protein>
    <recommendedName>
        <fullName evidence="1">AAA-ATPase-like domain-containing protein</fullName>
    </recommendedName>
</protein>
<sequence length="410" mass="47695">MTKFMCRYRQELKDFYQVLNKKESALVNFKELLNAVELSENKLYIFIDEYDTGMNEALKNESVLQPLSKIEAVKSSFKQFYSRLKSACDNGIFYVFQTGVTPIVMAEFISGFNISTDLTLREKFWDLYGFKKSEVEFLLDNISGNRFSYGIKNGIMKWLENKYGRYYFNPYQKECVFNTGSILDANRKNKTEYCKDISINVKNLLRFPPDPHTLPSQTTLDLIVNNPLELATDRTPLLSFLFYIGALIYQPDISHFSFWIPNNVSKRDFISESLKIHEWKQDDLTPVRQCLQILEGNDDIDPLCQFVEEQLLKPLKDNSIVYSNEEALKQTFLDTLTLTLHADIEPEFKVYFNSKYLCGKAIDLVKTSTGKRIAIEFDNIKTECIKLKGVHDSWQEATRISLSLMKKSRN</sequence>
<name>A0A397G6P3_9GLOM</name>
<evidence type="ECO:0000313" key="3">
    <source>
        <dbReference type="Proteomes" id="UP000266861"/>
    </source>
</evidence>
<dbReference type="PANTHER" id="PTHR34825:SF1">
    <property type="entry name" value="AAA-ATPASE-LIKE DOMAIN-CONTAINING PROTEIN"/>
    <property type="match status" value="1"/>
</dbReference>